<dbReference type="InterPro" id="IPR002218">
    <property type="entry name" value="MnmG-rel"/>
</dbReference>
<evidence type="ECO:0000313" key="6">
    <source>
        <dbReference type="EMBL" id="KKK71517.1"/>
    </source>
</evidence>
<evidence type="ECO:0000259" key="5">
    <source>
        <dbReference type="Pfam" id="PF01134"/>
    </source>
</evidence>
<dbReference type="Gene3D" id="3.50.50.60">
    <property type="entry name" value="FAD/NAD(P)-binding domain"/>
    <property type="match status" value="1"/>
</dbReference>
<name>A0A0F8XR30_9ZZZZ</name>
<dbReference type="InterPro" id="IPR040131">
    <property type="entry name" value="MnmG_N"/>
</dbReference>
<accession>A0A0F8XR30</accession>
<dbReference type="PROSITE" id="PS01280">
    <property type="entry name" value="GIDA_1"/>
    <property type="match status" value="1"/>
</dbReference>
<comment type="caution">
    <text evidence="6">The sequence shown here is derived from an EMBL/GenBank/DDBJ whole genome shotgun (WGS) entry which is preliminary data.</text>
</comment>
<proteinExistence type="inferred from homology"/>
<evidence type="ECO:0000256" key="2">
    <source>
        <dbReference type="ARBA" id="ARBA00007653"/>
    </source>
</evidence>
<sequence>MSSDQFDIVVIGGGHAGAEAAWAAARLGAETALITLRADRIARMPCNPAIGGVGKGQIVREIDAMGGLMGLAADATGIQFRMLNRSKGPAVWGPRCQCDRHAYAAFVQRALAERPGVTVIEGEVTEILTAGTPRRVTGVSIVRAGRDGHAERQSLRCGAIVLAAGTFLRGVMHCGPKTWSGGCYGEPSADSLSGSLRRLGVRLGRLKTGTCRRVAADTIDTDRCRRQDGDECPAAFSFLNAPPAIEQTPCWITATTEDIHQLIRDNLHRAPLFNGQIAATGPRYCPSVELKIDRFPDKASHQVFIEPEGLA</sequence>
<dbReference type="GO" id="GO:0002098">
    <property type="term" value="P:tRNA wobble uridine modification"/>
    <property type="evidence" value="ECO:0007669"/>
    <property type="project" value="TreeGrafter"/>
</dbReference>
<evidence type="ECO:0000256" key="4">
    <source>
        <dbReference type="ARBA" id="ARBA00022827"/>
    </source>
</evidence>
<feature type="non-terminal residue" evidence="6">
    <location>
        <position position="311"/>
    </location>
</feature>
<dbReference type="InterPro" id="IPR036188">
    <property type="entry name" value="FAD/NAD-bd_sf"/>
</dbReference>
<dbReference type="SUPFAM" id="SSF51905">
    <property type="entry name" value="FAD/NAD(P)-binding domain"/>
    <property type="match status" value="1"/>
</dbReference>
<evidence type="ECO:0000256" key="3">
    <source>
        <dbReference type="ARBA" id="ARBA00022630"/>
    </source>
</evidence>
<evidence type="ECO:0000256" key="1">
    <source>
        <dbReference type="ARBA" id="ARBA00001974"/>
    </source>
</evidence>
<comment type="similarity">
    <text evidence="2">Belongs to the MnmG family.</text>
</comment>
<dbReference type="GO" id="GO:0005829">
    <property type="term" value="C:cytosol"/>
    <property type="evidence" value="ECO:0007669"/>
    <property type="project" value="TreeGrafter"/>
</dbReference>
<dbReference type="GO" id="GO:0050660">
    <property type="term" value="F:flavin adenine dinucleotide binding"/>
    <property type="evidence" value="ECO:0007669"/>
    <property type="project" value="InterPro"/>
</dbReference>
<dbReference type="PANTHER" id="PTHR11806:SF0">
    <property type="entry name" value="PROTEIN MTO1 HOMOLOG, MITOCHONDRIAL"/>
    <property type="match status" value="1"/>
</dbReference>
<feature type="domain" description="MnmG N-terminal" evidence="5">
    <location>
        <begin position="7"/>
        <end position="310"/>
    </location>
</feature>
<keyword evidence="3" id="KW-0285">Flavoprotein</keyword>
<organism evidence="6">
    <name type="scientific">marine sediment metagenome</name>
    <dbReference type="NCBI Taxonomy" id="412755"/>
    <lineage>
        <taxon>unclassified sequences</taxon>
        <taxon>metagenomes</taxon>
        <taxon>ecological metagenomes</taxon>
    </lineage>
</organism>
<keyword evidence="4" id="KW-0274">FAD</keyword>
<dbReference type="GO" id="GO:0030488">
    <property type="term" value="P:tRNA methylation"/>
    <property type="evidence" value="ECO:0007669"/>
    <property type="project" value="TreeGrafter"/>
</dbReference>
<dbReference type="PANTHER" id="PTHR11806">
    <property type="entry name" value="GLUCOSE INHIBITED DIVISION PROTEIN A"/>
    <property type="match status" value="1"/>
</dbReference>
<reference evidence="6" key="1">
    <citation type="journal article" date="2015" name="Nature">
        <title>Complex archaea that bridge the gap between prokaryotes and eukaryotes.</title>
        <authorList>
            <person name="Spang A."/>
            <person name="Saw J.H."/>
            <person name="Jorgensen S.L."/>
            <person name="Zaremba-Niedzwiedzka K."/>
            <person name="Martijn J."/>
            <person name="Lind A.E."/>
            <person name="van Eijk R."/>
            <person name="Schleper C."/>
            <person name="Guy L."/>
            <person name="Ettema T.J."/>
        </authorList>
    </citation>
    <scope>NUCLEOTIDE SEQUENCE</scope>
</reference>
<gene>
    <name evidence="6" type="ORF">LCGC14_2913130</name>
</gene>
<dbReference type="EMBL" id="LAZR01057698">
    <property type="protein sequence ID" value="KKK71517.1"/>
    <property type="molecule type" value="Genomic_DNA"/>
</dbReference>
<dbReference type="InterPro" id="IPR020595">
    <property type="entry name" value="MnmG-rel_CS"/>
</dbReference>
<dbReference type="Pfam" id="PF01134">
    <property type="entry name" value="GIDA"/>
    <property type="match status" value="1"/>
</dbReference>
<comment type="cofactor">
    <cofactor evidence="1">
        <name>FAD</name>
        <dbReference type="ChEBI" id="CHEBI:57692"/>
    </cofactor>
</comment>
<protein>
    <recommendedName>
        <fullName evidence="5">MnmG N-terminal domain-containing protein</fullName>
    </recommendedName>
</protein>
<dbReference type="PRINTS" id="PR00411">
    <property type="entry name" value="PNDRDTASEI"/>
</dbReference>
<dbReference type="AlphaFoldDB" id="A0A0F8XR30"/>